<dbReference type="PRINTS" id="PR00080">
    <property type="entry name" value="SDRFAMILY"/>
</dbReference>
<keyword evidence="6" id="KW-1185">Reference proteome</keyword>
<dbReference type="OrthoDB" id="9775296at2"/>
<accession>A0A1H4GLT3</accession>
<dbReference type="SUPFAM" id="SSF51735">
    <property type="entry name" value="NAD(P)-binding Rossmann-fold domains"/>
    <property type="match status" value="1"/>
</dbReference>
<evidence type="ECO:0000256" key="3">
    <source>
        <dbReference type="RuleBase" id="RU000363"/>
    </source>
</evidence>
<dbReference type="Gene3D" id="3.40.50.720">
    <property type="entry name" value="NAD(P)-binding Rossmann-like Domain"/>
    <property type="match status" value="1"/>
</dbReference>
<evidence type="ECO:0000259" key="4">
    <source>
        <dbReference type="SMART" id="SM00822"/>
    </source>
</evidence>
<dbReference type="Pfam" id="PF00106">
    <property type="entry name" value="adh_short"/>
    <property type="match status" value="1"/>
</dbReference>
<dbReference type="AlphaFoldDB" id="A0A1H4GLT3"/>
<keyword evidence="2" id="KW-0560">Oxidoreductase</keyword>
<dbReference type="SMART" id="SM00822">
    <property type="entry name" value="PKS_KR"/>
    <property type="match status" value="1"/>
</dbReference>
<dbReference type="PANTHER" id="PTHR43115">
    <property type="entry name" value="DEHYDROGENASE/REDUCTASE SDR FAMILY MEMBER 11"/>
    <property type="match status" value="1"/>
</dbReference>
<dbReference type="InterPro" id="IPR036291">
    <property type="entry name" value="NAD(P)-bd_dom_sf"/>
</dbReference>
<dbReference type="PRINTS" id="PR00081">
    <property type="entry name" value="GDHRDH"/>
</dbReference>
<evidence type="ECO:0000256" key="2">
    <source>
        <dbReference type="ARBA" id="ARBA00023002"/>
    </source>
</evidence>
<dbReference type="PANTHER" id="PTHR43115:SF4">
    <property type="entry name" value="DEHYDROGENASE_REDUCTASE SDR FAMILY MEMBER 11"/>
    <property type="match status" value="1"/>
</dbReference>
<feature type="domain" description="Ketoreductase" evidence="4">
    <location>
        <begin position="8"/>
        <end position="190"/>
    </location>
</feature>
<name>A0A1H4GLT3_9SPHI</name>
<dbReference type="InterPro" id="IPR002347">
    <property type="entry name" value="SDR_fam"/>
</dbReference>
<protein>
    <submittedName>
        <fullName evidence="5">NADP-dependent 3-hydroxy acid dehydrogenase YdfG</fullName>
    </submittedName>
</protein>
<dbReference type="CDD" id="cd05233">
    <property type="entry name" value="SDR_c"/>
    <property type="match status" value="1"/>
</dbReference>
<proteinExistence type="inferred from homology"/>
<dbReference type="STRING" id="425514.SAMN05443550_110182"/>
<dbReference type="FunFam" id="3.40.50.720:FF:000047">
    <property type="entry name" value="NADP-dependent L-serine/L-allo-threonine dehydrogenase"/>
    <property type="match status" value="1"/>
</dbReference>
<dbReference type="GO" id="GO:0016616">
    <property type="term" value="F:oxidoreductase activity, acting on the CH-OH group of donors, NAD or NADP as acceptor"/>
    <property type="evidence" value="ECO:0007669"/>
    <property type="project" value="UniProtKB-ARBA"/>
</dbReference>
<organism evidence="5 6">
    <name type="scientific">Pedobacter hartonius</name>
    <dbReference type="NCBI Taxonomy" id="425514"/>
    <lineage>
        <taxon>Bacteria</taxon>
        <taxon>Pseudomonadati</taxon>
        <taxon>Bacteroidota</taxon>
        <taxon>Sphingobacteriia</taxon>
        <taxon>Sphingobacteriales</taxon>
        <taxon>Sphingobacteriaceae</taxon>
        <taxon>Pedobacter</taxon>
    </lineage>
</organism>
<reference evidence="5 6" key="1">
    <citation type="submission" date="2016-10" db="EMBL/GenBank/DDBJ databases">
        <authorList>
            <person name="de Groot N.N."/>
        </authorList>
    </citation>
    <scope>NUCLEOTIDE SEQUENCE [LARGE SCALE GENOMIC DNA]</scope>
    <source>
        <strain evidence="5 6">DSM 19033</strain>
    </source>
</reference>
<dbReference type="PROSITE" id="PS00061">
    <property type="entry name" value="ADH_SHORT"/>
    <property type="match status" value="1"/>
</dbReference>
<sequence>MENGIKGKVVAITGASGGIGKATAIMLAAKGAKVVLGARRADELKTLADQIIKDGGEAAFAVTDVRQRTDLTQLIQLACERYGRLDVLVNNAGVSQLSRIDELDVEGWEDMIDINLKGVLYGIAAAMPVFRSQDSGHIINIISTSGIKIVPNQGVYAATKNAVRTITEAMRQEGGHQLRVTGISPGIVQTDFANNLKNLDLRAATDKRMRDIAISPAAIARAVVYAIEQPEDVEIGDIVVRPTIQD</sequence>
<gene>
    <name evidence="5" type="ORF">SAMN05443550_110182</name>
</gene>
<dbReference type="Proteomes" id="UP000198850">
    <property type="component" value="Unassembled WGS sequence"/>
</dbReference>
<dbReference type="EMBL" id="FNRA01000010">
    <property type="protein sequence ID" value="SEB10524.1"/>
    <property type="molecule type" value="Genomic_DNA"/>
</dbReference>
<dbReference type="RefSeq" id="WP_090558905.1">
    <property type="nucleotide sequence ID" value="NZ_FNRA01000010.1"/>
</dbReference>
<comment type="similarity">
    <text evidence="1 3">Belongs to the short-chain dehydrogenases/reductases (SDR) family.</text>
</comment>
<evidence type="ECO:0000313" key="5">
    <source>
        <dbReference type="EMBL" id="SEB10524.1"/>
    </source>
</evidence>
<evidence type="ECO:0000256" key="1">
    <source>
        <dbReference type="ARBA" id="ARBA00006484"/>
    </source>
</evidence>
<evidence type="ECO:0000313" key="6">
    <source>
        <dbReference type="Proteomes" id="UP000198850"/>
    </source>
</evidence>
<dbReference type="InterPro" id="IPR020904">
    <property type="entry name" value="Sc_DH/Rdtase_CS"/>
</dbReference>
<dbReference type="InterPro" id="IPR057326">
    <property type="entry name" value="KR_dom"/>
</dbReference>